<organism evidence="2 3">
    <name type="scientific">Mucilaginibacter gynuensis</name>
    <dbReference type="NCBI Taxonomy" id="1302236"/>
    <lineage>
        <taxon>Bacteria</taxon>
        <taxon>Pseudomonadati</taxon>
        <taxon>Bacteroidota</taxon>
        <taxon>Sphingobacteriia</taxon>
        <taxon>Sphingobacteriales</taxon>
        <taxon>Sphingobacteriaceae</taxon>
        <taxon>Mucilaginibacter</taxon>
    </lineage>
</organism>
<keyword evidence="3" id="KW-1185">Reference proteome</keyword>
<proteinExistence type="predicted"/>
<gene>
    <name evidence="2" type="ORF">GCM10023149_02540</name>
</gene>
<dbReference type="Proteomes" id="UP001500582">
    <property type="component" value="Unassembled WGS sequence"/>
</dbReference>
<dbReference type="GO" id="GO:0016787">
    <property type="term" value="F:hydrolase activity"/>
    <property type="evidence" value="ECO:0007669"/>
    <property type="project" value="UniProtKB-KW"/>
</dbReference>
<dbReference type="InterPro" id="IPR013830">
    <property type="entry name" value="SGNH_hydro"/>
</dbReference>
<dbReference type="Pfam" id="PF13472">
    <property type="entry name" value="Lipase_GDSL_2"/>
    <property type="match status" value="1"/>
</dbReference>
<comment type="caution">
    <text evidence="2">The sequence shown here is derived from an EMBL/GenBank/DDBJ whole genome shotgun (WGS) entry which is preliminary data.</text>
</comment>
<dbReference type="SUPFAM" id="SSF52266">
    <property type="entry name" value="SGNH hydrolase"/>
    <property type="match status" value="1"/>
</dbReference>
<dbReference type="InterPro" id="IPR036514">
    <property type="entry name" value="SGNH_hydro_sf"/>
</dbReference>
<evidence type="ECO:0000313" key="3">
    <source>
        <dbReference type="Proteomes" id="UP001500582"/>
    </source>
</evidence>
<evidence type="ECO:0000313" key="2">
    <source>
        <dbReference type="EMBL" id="GAA4308566.1"/>
    </source>
</evidence>
<name>A0ABP8FPW7_9SPHI</name>
<evidence type="ECO:0000259" key="1">
    <source>
        <dbReference type="Pfam" id="PF13472"/>
    </source>
</evidence>
<accession>A0ABP8FPW7</accession>
<dbReference type="NCBIfam" id="TIGR01409">
    <property type="entry name" value="TAT_signal_seq"/>
    <property type="match status" value="1"/>
</dbReference>
<dbReference type="Gene3D" id="3.40.50.1110">
    <property type="entry name" value="SGNH hydrolase"/>
    <property type="match status" value="1"/>
</dbReference>
<feature type="domain" description="SGNH hydrolase-type esterase" evidence="1">
    <location>
        <begin position="45"/>
        <end position="234"/>
    </location>
</feature>
<dbReference type="PANTHER" id="PTHR30383">
    <property type="entry name" value="THIOESTERASE 1/PROTEASE 1/LYSOPHOSPHOLIPASE L1"/>
    <property type="match status" value="1"/>
</dbReference>
<dbReference type="InterPro" id="IPR019546">
    <property type="entry name" value="TAT_signal_bac_arc"/>
</dbReference>
<keyword evidence="2" id="KW-0378">Hydrolase</keyword>
<dbReference type="PROSITE" id="PS51318">
    <property type="entry name" value="TAT"/>
    <property type="match status" value="1"/>
</dbReference>
<dbReference type="PANTHER" id="PTHR30383:SF5">
    <property type="entry name" value="SGNH HYDROLASE-TYPE ESTERASE DOMAIN-CONTAINING PROTEIN"/>
    <property type="match status" value="1"/>
</dbReference>
<dbReference type="RefSeq" id="WP_345209163.1">
    <property type="nucleotide sequence ID" value="NZ_BAABFT010000001.1"/>
</dbReference>
<dbReference type="InterPro" id="IPR006311">
    <property type="entry name" value="TAT_signal"/>
</dbReference>
<sequence length="248" mass="27782">MSNQSRRSFIKQTALVAGAAGMPQLMLANNKTTAASTDMKILFQGDSITDGNRTRDNDWNHVMGHGYAYLISSRLWYEYPEKKYHFFNRGISGNRVTNLAARWQTDTLDIKPDILSILIGVNDANGYMTGDTTCTTENYEAGYSALLKQTKAALPAVKLVICEPFILPVGRIKDDWAKWSEDIAKRQAIAKKLAVEFDAVFVGFQKTFNNALSKAPADYWIWDGVHPMPAGHELMAREWLKAVKGKLL</sequence>
<dbReference type="CDD" id="cd01834">
    <property type="entry name" value="SGNH_hydrolase_like_2"/>
    <property type="match status" value="1"/>
</dbReference>
<dbReference type="InterPro" id="IPR051532">
    <property type="entry name" value="Ester_Hydrolysis_Enzymes"/>
</dbReference>
<reference evidence="3" key="1">
    <citation type="journal article" date="2019" name="Int. J. Syst. Evol. Microbiol.">
        <title>The Global Catalogue of Microorganisms (GCM) 10K type strain sequencing project: providing services to taxonomists for standard genome sequencing and annotation.</title>
        <authorList>
            <consortium name="The Broad Institute Genomics Platform"/>
            <consortium name="The Broad Institute Genome Sequencing Center for Infectious Disease"/>
            <person name="Wu L."/>
            <person name="Ma J."/>
        </authorList>
    </citation>
    <scope>NUCLEOTIDE SEQUENCE [LARGE SCALE GENOMIC DNA]</scope>
    <source>
        <strain evidence="3">JCM 17705</strain>
    </source>
</reference>
<dbReference type="EMBL" id="BAABFT010000001">
    <property type="protein sequence ID" value="GAA4308566.1"/>
    <property type="molecule type" value="Genomic_DNA"/>
</dbReference>
<protein>
    <submittedName>
        <fullName evidence="2">SGNH/GDSL hydrolase family protein</fullName>
    </submittedName>
</protein>